<evidence type="ECO:0000313" key="2">
    <source>
        <dbReference type="EMBL" id="KAF4673982.1"/>
    </source>
</evidence>
<keyword evidence="3" id="KW-1185">Reference proteome</keyword>
<protein>
    <recommendedName>
        <fullName evidence="4">LITAF domain-containing protein</fullName>
    </recommendedName>
</protein>
<dbReference type="EMBL" id="JAAPAO010000072">
    <property type="protein sequence ID" value="KAF4673982.1"/>
    <property type="molecule type" value="Genomic_DNA"/>
</dbReference>
<proteinExistence type="predicted"/>
<evidence type="ECO:0008006" key="4">
    <source>
        <dbReference type="Google" id="ProtNLM"/>
    </source>
</evidence>
<evidence type="ECO:0000313" key="3">
    <source>
        <dbReference type="Proteomes" id="UP000591131"/>
    </source>
</evidence>
<comment type="caution">
    <text evidence="2">The sequence shown here is derived from an EMBL/GenBank/DDBJ whole genome shotgun (WGS) entry which is preliminary data.</text>
</comment>
<feature type="region of interest" description="Disordered" evidence="1">
    <location>
        <begin position="1"/>
        <end position="23"/>
    </location>
</feature>
<dbReference type="AlphaFoldDB" id="A0A7J6MQY6"/>
<gene>
    <name evidence="2" type="ORF">FOL47_009900</name>
</gene>
<sequence length="118" mass="12875">MDKEDTKPATAQPAVIGHPVEARAGPPPPAAVVFMPDFGDDPVTLDCPNCRHKIISNVSHESKCVWLYSAVCGVEDHAPRHAIALFKSNGMSWHYLMVNAQTVNGKTVYDRAKADHIL</sequence>
<accession>A0A7J6MQY6</accession>
<dbReference type="Proteomes" id="UP000591131">
    <property type="component" value="Unassembled WGS sequence"/>
</dbReference>
<evidence type="ECO:0000256" key="1">
    <source>
        <dbReference type="SAM" id="MobiDB-lite"/>
    </source>
</evidence>
<organism evidence="2 3">
    <name type="scientific">Perkinsus chesapeaki</name>
    <name type="common">Clam parasite</name>
    <name type="synonym">Perkinsus andrewsi</name>
    <dbReference type="NCBI Taxonomy" id="330153"/>
    <lineage>
        <taxon>Eukaryota</taxon>
        <taxon>Sar</taxon>
        <taxon>Alveolata</taxon>
        <taxon>Perkinsozoa</taxon>
        <taxon>Perkinsea</taxon>
        <taxon>Perkinsida</taxon>
        <taxon>Perkinsidae</taxon>
        <taxon>Perkinsus</taxon>
    </lineage>
</organism>
<name>A0A7J6MQY6_PERCH</name>
<reference evidence="2 3" key="1">
    <citation type="submission" date="2020-04" db="EMBL/GenBank/DDBJ databases">
        <title>Perkinsus chesapeaki whole genome sequence.</title>
        <authorList>
            <person name="Bogema D.R."/>
        </authorList>
    </citation>
    <scope>NUCLEOTIDE SEQUENCE [LARGE SCALE GENOMIC DNA]</scope>
    <source>
        <strain evidence="2">ATCC PRA-425</strain>
    </source>
</reference>